<dbReference type="AlphaFoldDB" id="A0A382GG86"/>
<name>A0A382GG86_9ZZZZ</name>
<evidence type="ECO:0008006" key="2">
    <source>
        <dbReference type="Google" id="ProtNLM"/>
    </source>
</evidence>
<evidence type="ECO:0000313" key="1">
    <source>
        <dbReference type="EMBL" id="SVB74178.1"/>
    </source>
</evidence>
<sequence>MKIYISQELEKGYDHWKKIFDSLESLRQEAGIRTIVVAREAENSNKMHCIMEIPSMEVIKEFMMRPENQEAMKNAGVKMEGRVMIPLAD</sequence>
<organism evidence="1">
    <name type="scientific">marine metagenome</name>
    <dbReference type="NCBI Taxonomy" id="408172"/>
    <lineage>
        <taxon>unclassified sequences</taxon>
        <taxon>metagenomes</taxon>
        <taxon>ecological metagenomes</taxon>
    </lineage>
</organism>
<dbReference type="InterPro" id="IPR022240">
    <property type="entry name" value="DUF3764"/>
</dbReference>
<proteinExistence type="predicted"/>
<gene>
    <name evidence="1" type="ORF">METZ01_LOCUS227032</name>
</gene>
<protein>
    <recommendedName>
        <fullName evidence="2">DUF1330 domain-containing protein</fullName>
    </recommendedName>
</protein>
<dbReference type="Pfam" id="PF12594">
    <property type="entry name" value="DUF3764"/>
    <property type="match status" value="1"/>
</dbReference>
<dbReference type="EMBL" id="UINC01055376">
    <property type="protein sequence ID" value="SVB74178.1"/>
    <property type="molecule type" value="Genomic_DNA"/>
</dbReference>
<accession>A0A382GG86</accession>
<reference evidence="1" key="1">
    <citation type="submission" date="2018-05" db="EMBL/GenBank/DDBJ databases">
        <authorList>
            <person name="Lanie J.A."/>
            <person name="Ng W.-L."/>
            <person name="Kazmierczak K.M."/>
            <person name="Andrzejewski T.M."/>
            <person name="Davidsen T.M."/>
            <person name="Wayne K.J."/>
            <person name="Tettelin H."/>
            <person name="Glass J.I."/>
            <person name="Rusch D."/>
            <person name="Podicherti R."/>
            <person name="Tsui H.-C.T."/>
            <person name="Winkler M.E."/>
        </authorList>
    </citation>
    <scope>NUCLEOTIDE SEQUENCE</scope>
</reference>